<evidence type="ECO:0000313" key="2">
    <source>
        <dbReference type="Proteomes" id="UP000238375"/>
    </source>
</evidence>
<dbReference type="PANTHER" id="PTHR39441:SF1">
    <property type="entry name" value="DUF2252 DOMAIN-CONTAINING PROTEIN"/>
    <property type="match status" value="1"/>
</dbReference>
<dbReference type="RefSeq" id="WP_106137995.1">
    <property type="nucleotide sequence ID" value="NZ_PVTE01000008.1"/>
</dbReference>
<comment type="caution">
    <text evidence="1">The sequence shown here is derived from an EMBL/GenBank/DDBJ whole genome shotgun (WGS) entry which is preliminary data.</text>
</comment>
<dbReference type="Proteomes" id="UP000238375">
    <property type="component" value="Unassembled WGS sequence"/>
</dbReference>
<dbReference type="AlphaFoldDB" id="A0A2T0T125"/>
<accession>A0A2T0T125</accession>
<dbReference type="PANTHER" id="PTHR39441">
    <property type="entry name" value="DUF2252 DOMAIN-CONTAINING PROTEIN"/>
    <property type="match status" value="1"/>
</dbReference>
<dbReference type="OrthoDB" id="1491115at2"/>
<dbReference type="Pfam" id="PF10009">
    <property type="entry name" value="DUF2252"/>
    <property type="match status" value="1"/>
</dbReference>
<dbReference type="EMBL" id="PVTE01000008">
    <property type="protein sequence ID" value="PRY39323.1"/>
    <property type="molecule type" value="Genomic_DNA"/>
</dbReference>
<organism evidence="1 2">
    <name type="scientific">Spirosoma oryzae</name>
    <dbReference type="NCBI Taxonomy" id="1469603"/>
    <lineage>
        <taxon>Bacteria</taxon>
        <taxon>Pseudomonadati</taxon>
        <taxon>Bacteroidota</taxon>
        <taxon>Cytophagia</taxon>
        <taxon>Cytophagales</taxon>
        <taxon>Cytophagaceae</taxon>
        <taxon>Spirosoma</taxon>
    </lineage>
</organism>
<name>A0A2T0T125_9BACT</name>
<evidence type="ECO:0000313" key="1">
    <source>
        <dbReference type="EMBL" id="PRY39323.1"/>
    </source>
</evidence>
<keyword evidence="2" id="KW-1185">Reference proteome</keyword>
<proteinExistence type="predicted"/>
<protein>
    <submittedName>
        <fullName evidence="1">Uncharacterized protein (DUF2252 family)</fullName>
    </submittedName>
</protein>
<reference evidence="1 2" key="1">
    <citation type="submission" date="2018-03" db="EMBL/GenBank/DDBJ databases">
        <title>Genomic Encyclopedia of Archaeal and Bacterial Type Strains, Phase II (KMG-II): from individual species to whole genera.</title>
        <authorList>
            <person name="Goeker M."/>
        </authorList>
    </citation>
    <scope>NUCLEOTIDE SEQUENCE [LARGE SCALE GENOMIC DNA]</scope>
    <source>
        <strain evidence="1 2">DSM 28354</strain>
    </source>
</reference>
<gene>
    <name evidence="1" type="ORF">CLV58_108213</name>
</gene>
<dbReference type="InterPro" id="IPR018721">
    <property type="entry name" value="DUF2252"/>
</dbReference>
<sequence length="408" mass="46447">MNRLSVPDRIRLYNADRNPRFVTYKYAAMRENVFRFFRGTSHLFNDDLGAEPLIGQAPRTWNVGDLHIENFGSFKADNRVAYFDLNDFDESILAPNLADLARITCSLFVAGSTLELNEAEVGQLVRTLTDTYAQTLAKGYIRSLEQDTARGIVGQFLRKVEFRKRRSFLKSRLHYKKHGVRFRKHDPRTSPVDAETRRAVELAVHVWAQTQPDPTFFDVLDVAHRLAGTGSLGIDRYILLVRGWGKRGKEYLLDLKQAMPSSLQNQLAEYQPAWSSDAQRIVEVQKRIQAASPALLHPLIFPDGTSYVLRELQPVEDRIALAGLVGKPRKQISLMTTMGQLCGWGHLRASGRQGSATADELIAFGQESDRWQQPLIEYAWDYAQQVTADYRAYCEAYDQGFFRPDLIA</sequence>